<feature type="region of interest" description="Disordered" evidence="1">
    <location>
        <begin position="116"/>
        <end position="152"/>
    </location>
</feature>
<comment type="caution">
    <text evidence="2">The sequence shown here is derived from an EMBL/GenBank/DDBJ whole genome shotgun (WGS) entry which is preliminary data.</text>
</comment>
<protein>
    <submittedName>
        <fullName evidence="2">Uncharacterized protein</fullName>
    </submittedName>
</protein>
<evidence type="ECO:0000313" key="3">
    <source>
        <dbReference type="Proteomes" id="UP000289738"/>
    </source>
</evidence>
<gene>
    <name evidence="2" type="ORF">Ahy_B06g082229</name>
</gene>
<name>A0A444YN47_ARAHY</name>
<feature type="compositionally biased region" description="Polar residues" evidence="1">
    <location>
        <begin position="65"/>
        <end position="80"/>
    </location>
</feature>
<dbReference type="AlphaFoldDB" id="A0A444YN47"/>
<sequence>MESRKRKQILEDTNSETKSESTDETQSKKRKHIIEDSSSEEEIHSYYGIPEVSLATETDPLFQGQMEQSSVNKPSDSMFSQEEESLSDPPQQQIIVFRSSSQPLDIVSIQLCMPSSKTTSTSPVRTIPPTESTPEPQKVDESTPTMPPAPSKIDPAPEAIAAALLMMARTASYVPKELPLPSFSLGLTDSSQEETQTQEGVGKAEAQVVKSLETTILIEELDVLVEKIAKSGEKTTPDFPEGKSPPNEKQTVGQIFDKFETPNMAIGNHPNGEFLQPKSKKPFNVEDYPMFIPFLDRKKLASHPYVIAVLFYVMKWLEIIEPQNLNKGKYEWDNWTQAEVDHFKVEFSSRILFHDMNRDRDVAIKGSETMRLSKPSAALLSSHCQVDSYDIESDSD</sequence>
<reference evidence="2 3" key="1">
    <citation type="submission" date="2019-01" db="EMBL/GenBank/DDBJ databases">
        <title>Sequencing of cultivated peanut Arachis hypogaea provides insights into genome evolution and oil improvement.</title>
        <authorList>
            <person name="Chen X."/>
        </authorList>
    </citation>
    <scope>NUCLEOTIDE SEQUENCE [LARGE SCALE GENOMIC DNA]</scope>
    <source>
        <strain evidence="3">cv. Fuhuasheng</strain>
        <tissue evidence="2">Leaves</tissue>
    </source>
</reference>
<keyword evidence="3" id="KW-1185">Reference proteome</keyword>
<feature type="compositionally biased region" description="Polar residues" evidence="1">
    <location>
        <begin position="116"/>
        <end position="135"/>
    </location>
</feature>
<feature type="region of interest" description="Disordered" evidence="1">
    <location>
        <begin position="1"/>
        <end position="45"/>
    </location>
</feature>
<feature type="compositionally biased region" description="Basic and acidic residues" evidence="1">
    <location>
        <begin position="15"/>
        <end position="27"/>
    </location>
</feature>
<dbReference type="Proteomes" id="UP000289738">
    <property type="component" value="Chromosome B06"/>
</dbReference>
<proteinExistence type="predicted"/>
<organism evidence="2 3">
    <name type="scientific">Arachis hypogaea</name>
    <name type="common">Peanut</name>
    <dbReference type="NCBI Taxonomy" id="3818"/>
    <lineage>
        <taxon>Eukaryota</taxon>
        <taxon>Viridiplantae</taxon>
        <taxon>Streptophyta</taxon>
        <taxon>Embryophyta</taxon>
        <taxon>Tracheophyta</taxon>
        <taxon>Spermatophyta</taxon>
        <taxon>Magnoliopsida</taxon>
        <taxon>eudicotyledons</taxon>
        <taxon>Gunneridae</taxon>
        <taxon>Pentapetalae</taxon>
        <taxon>rosids</taxon>
        <taxon>fabids</taxon>
        <taxon>Fabales</taxon>
        <taxon>Fabaceae</taxon>
        <taxon>Papilionoideae</taxon>
        <taxon>50 kb inversion clade</taxon>
        <taxon>dalbergioids sensu lato</taxon>
        <taxon>Dalbergieae</taxon>
        <taxon>Pterocarpus clade</taxon>
        <taxon>Arachis</taxon>
    </lineage>
</organism>
<feature type="region of interest" description="Disordered" evidence="1">
    <location>
        <begin position="57"/>
        <end position="90"/>
    </location>
</feature>
<evidence type="ECO:0000256" key="1">
    <source>
        <dbReference type="SAM" id="MobiDB-lite"/>
    </source>
</evidence>
<accession>A0A444YN47</accession>
<dbReference type="EMBL" id="SDMP01000016">
    <property type="protein sequence ID" value="RYR03341.1"/>
    <property type="molecule type" value="Genomic_DNA"/>
</dbReference>
<evidence type="ECO:0000313" key="2">
    <source>
        <dbReference type="EMBL" id="RYR03341.1"/>
    </source>
</evidence>